<dbReference type="EMBL" id="JBGLYH010000031">
    <property type="protein sequence ID" value="MEZ7197370.1"/>
    <property type="molecule type" value="Genomic_DNA"/>
</dbReference>
<organism evidence="1 2">
    <name type="scientific">Pseudodesulfovibrio karagichevae</name>
    <dbReference type="NCBI Taxonomy" id="3239305"/>
    <lineage>
        <taxon>Bacteria</taxon>
        <taxon>Pseudomonadati</taxon>
        <taxon>Thermodesulfobacteriota</taxon>
        <taxon>Desulfovibrionia</taxon>
        <taxon>Desulfovibrionales</taxon>
        <taxon>Desulfovibrionaceae</taxon>
    </lineage>
</organism>
<name>A0ABV4K416_9BACT</name>
<proteinExistence type="predicted"/>
<gene>
    <name evidence="1" type="ORF">AB6M95_11460</name>
</gene>
<evidence type="ECO:0000313" key="1">
    <source>
        <dbReference type="EMBL" id="MEZ7197370.1"/>
    </source>
</evidence>
<comment type="caution">
    <text evidence="1">The sequence shown here is derived from an EMBL/GenBank/DDBJ whole genome shotgun (WGS) entry which is preliminary data.</text>
</comment>
<accession>A0ABV4K416</accession>
<dbReference type="Proteomes" id="UP001568698">
    <property type="component" value="Unassembled WGS sequence"/>
</dbReference>
<reference evidence="1 2" key="1">
    <citation type="submission" date="2024-08" db="EMBL/GenBank/DDBJ databases">
        <title>Sulfate-reducing bacteria isolated from formation water of the oil field in Kazakhstan and description of Pseudodesulfovibrio sp.</title>
        <authorList>
            <person name="Bidzhieva S.K."/>
            <person name="Tourova T.P."/>
            <person name="Grouzdev D.S."/>
            <person name="Beletsky A.V."/>
            <person name="Sokolova D.S."/>
            <person name="Samigullina S.R."/>
            <person name="Poltaraus A.B."/>
            <person name="Avtukh A.N."/>
            <person name="Tereshina V.M."/>
            <person name="Zhaparov N.S."/>
            <person name="Mardanov A.V."/>
            <person name="Nazina T.N."/>
        </authorList>
    </citation>
    <scope>NUCLEOTIDE SEQUENCE [LARGE SCALE GENOMIC DNA]</scope>
    <source>
        <strain evidence="1 2">9FUS</strain>
    </source>
</reference>
<sequence>MSFDTLLWKPLLEASAQTIVGAIGGYAFSKALEAALRKNLYQGPLDFWMRGIQQGGAAEGDQVYIDGLLSPYIQLFPGNPFGNAKKWRNVYEFEGKIDNEKYQAMEFLNGSDSSLRLKSLNGESLVGLFARYGYIGEGLLGVVSTTYLRKVLPDFFHRDFFGRVARVGGRISRCPTQHGYILQGIAAQAGVKIDTTKYRDLFYLQVNSIALRRKPHEATCSLLDSQWSLTDSQEEQYLLEYGHFNDQSELRFCTDRLRSRPQWNRTKVYFDEMTADSAEVAFSKIFI</sequence>
<keyword evidence="2" id="KW-1185">Reference proteome</keyword>
<evidence type="ECO:0000313" key="2">
    <source>
        <dbReference type="Proteomes" id="UP001568698"/>
    </source>
</evidence>
<dbReference type="RefSeq" id="WP_371386887.1">
    <property type="nucleotide sequence ID" value="NZ_JBGLYH010000031.1"/>
</dbReference>
<protein>
    <submittedName>
        <fullName evidence="1">Uncharacterized protein</fullName>
    </submittedName>
</protein>